<dbReference type="InterPro" id="IPR024188">
    <property type="entry name" value="GltB"/>
</dbReference>
<dbReference type="SUPFAM" id="SSF51395">
    <property type="entry name" value="FMN-linked oxidoreductases"/>
    <property type="match status" value="1"/>
</dbReference>
<evidence type="ECO:0000256" key="1">
    <source>
        <dbReference type="ARBA" id="ARBA00009716"/>
    </source>
</evidence>
<dbReference type="PANTHER" id="PTHR43819">
    <property type="entry name" value="ARCHAEAL-TYPE GLUTAMATE SYNTHASE [NADPH]"/>
    <property type="match status" value="1"/>
</dbReference>
<keyword evidence="3" id="KW-0812">Transmembrane</keyword>
<feature type="domain" description="Glutamate synthase" evidence="4">
    <location>
        <begin position="161"/>
        <end position="493"/>
    </location>
</feature>
<dbReference type="PIRSF" id="PIRSF500060">
    <property type="entry name" value="UCP500060"/>
    <property type="match status" value="1"/>
</dbReference>
<dbReference type="Pfam" id="PF01645">
    <property type="entry name" value="Glu_synthase"/>
    <property type="match status" value="1"/>
</dbReference>
<protein>
    <submittedName>
        <fullName evidence="5">Glutamate synthase</fullName>
        <ecNumber evidence="5">1.4.1.13</ecNumber>
    </submittedName>
</protein>
<dbReference type="InterPro" id="IPR002932">
    <property type="entry name" value="Glu_synthdom"/>
</dbReference>
<evidence type="ECO:0000256" key="2">
    <source>
        <dbReference type="PIRNR" id="PIRNR006429"/>
    </source>
</evidence>
<keyword evidence="5" id="KW-0560">Oxidoreductase</keyword>
<dbReference type="AlphaFoldDB" id="A0A380G8G5"/>
<evidence type="ECO:0000313" key="5">
    <source>
        <dbReference type="EMBL" id="SUM46281.1"/>
    </source>
</evidence>
<sequence>MTFLTVLQFIINVLLVGILVIAVIAFIAFLIFDKRQKQHSVLRNYPVLARVRYFLEHIGPEMRQYLFLNDNEDKPFSRMDYQNIVLAGKYNSRGASFGTQKNYEHGYFINNAMFPTQKNQLVVDNEEWISTFVYQIKSETLFNRSEHIRAKKIEPFYLAPEHYVKIGENVTHPFYVKRLVGQSGMSYGALGKNAITALSKGLGMANTWMNTGEGGLSDYHLAGDVDIIFQIGPGLFGVRDEHGQFDPDHFMEVAQRPQVKAFEIKLAQGAKTRGGHIEGKKVTEEIAKIRKLKPYETVDSPNRFDFIHDAYDLLKWIDELRRMSQKPVGFKMVLGSQEDFKRMIEAMQTLQIYPEFITIDGGEGGTGATFQELQDGVGLPLFTALPIVDGLLKANQLRDKVKIFASGKLVTPDKIAIALALGADLVNVARAMMISVGCIMSRQCHKNICPVGVATTDPKKEEALVVDEKQYRVTNYITSLHEGLFNIAAAVGVKSPTEIGPEHVTIKYQNGAIESIHQYQLKLINAMGDNA</sequence>
<keyword evidence="3" id="KW-0472">Membrane</keyword>
<dbReference type="OrthoDB" id="9758182at2"/>
<dbReference type="PANTHER" id="PTHR43819:SF1">
    <property type="entry name" value="ARCHAEAL-TYPE GLUTAMATE SYNTHASE [NADPH]"/>
    <property type="match status" value="1"/>
</dbReference>
<evidence type="ECO:0000313" key="6">
    <source>
        <dbReference type="Proteomes" id="UP000255549"/>
    </source>
</evidence>
<dbReference type="InterPro" id="IPR013785">
    <property type="entry name" value="Aldolase_TIM"/>
</dbReference>
<dbReference type="GO" id="GO:0006537">
    <property type="term" value="P:glutamate biosynthetic process"/>
    <property type="evidence" value="ECO:0007669"/>
    <property type="project" value="InterPro"/>
</dbReference>
<feature type="transmembrane region" description="Helical" evidence="3">
    <location>
        <begin position="6"/>
        <end position="32"/>
    </location>
</feature>
<evidence type="ECO:0000256" key="3">
    <source>
        <dbReference type="SAM" id="Phobius"/>
    </source>
</evidence>
<name>A0A380G8G5_STAIN</name>
<dbReference type="Proteomes" id="UP000255549">
    <property type="component" value="Unassembled WGS sequence"/>
</dbReference>
<gene>
    <name evidence="5" type="primary">gltB_2</name>
    <name evidence="5" type="ORF">NCTC11048_01292</name>
</gene>
<dbReference type="EMBL" id="UHDP01000003">
    <property type="protein sequence ID" value="SUM46281.1"/>
    <property type="molecule type" value="Genomic_DNA"/>
</dbReference>
<dbReference type="Gene3D" id="3.20.20.70">
    <property type="entry name" value="Aldolase class I"/>
    <property type="match status" value="1"/>
</dbReference>
<dbReference type="FunFam" id="3.20.20.70:FF:000156">
    <property type="entry name" value="Glutamate synthase domain protein"/>
    <property type="match status" value="1"/>
</dbReference>
<dbReference type="CDD" id="cd02808">
    <property type="entry name" value="GltS_FMN"/>
    <property type="match status" value="1"/>
</dbReference>
<organism evidence="5 6">
    <name type="scientific">Staphylococcus intermedius NCTC 11048</name>
    <dbReference type="NCBI Taxonomy" id="1141106"/>
    <lineage>
        <taxon>Bacteria</taxon>
        <taxon>Bacillati</taxon>
        <taxon>Bacillota</taxon>
        <taxon>Bacilli</taxon>
        <taxon>Bacillales</taxon>
        <taxon>Staphylococcaceae</taxon>
        <taxon>Staphylococcus</taxon>
        <taxon>Staphylococcus intermedius group</taxon>
    </lineage>
</organism>
<keyword evidence="3" id="KW-1133">Transmembrane helix</keyword>
<dbReference type="RefSeq" id="WP_019169385.1">
    <property type="nucleotide sequence ID" value="NZ_CAIB01000246.1"/>
</dbReference>
<comment type="similarity">
    <text evidence="1 2">Belongs to the glutamate synthase family.</text>
</comment>
<evidence type="ECO:0000259" key="4">
    <source>
        <dbReference type="Pfam" id="PF01645"/>
    </source>
</evidence>
<proteinExistence type="inferred from homology"/>
<dbReference type="EC" id="1.4.1.13" evidence="5"/>
<accession>A0A380G8G5</accession>
<dbReference type="STRING" id="1141106.GCA_000308095_00403"/>
<dbReference type="PIRSF" id="PIRSF006429">
    <property type="entry name" value="GOGAT_lg_2"/>
    <property type="match status" value="1"/>
</dbReference>
<keyword evidence="6" id="KW-1185">Reference proteome</keyword>
<reference evidence="5 6" key="1">
    <citation type="submission" date="2018-06" db="EMBL/GenBank/DDBJ databases">
        <authorList>
            <consortium name="Pathogen Informatics"/>
            <person name="Doyle S."/>
        </authorList>
    </citation>
    <scope>NUCLEOTIDE SEQUENCE [LARGE SCALE GENOMIC DNA]</scope>
    <source>
        <strain evidence="6">NCTC 11048</strain>
    </source>
</reference>
<dbReference type="InterPro" id="IPR027283">
    <property type="entry name" value="YerD"/>
</dbReference>
<dbReference type="GO" id="GO:0004355">
    <property type="term" value="F:glutamate synthase (NADPH) activity"/>
    <property type="evidence" value="ECO:0007669"/>
    <property type="project" value="UniProtKB-EC"/>
</dbReference>